<keyword evidence="1" id="KW-0540">Nuclease</keyword>
<dbReference type="CDD" id="cd06127">
    <property type="entry name" value="DEDDh"/>
    <property type="match status" value="1"/>
</dbReference>
<keyword evidence="2" id="KW-0378">Hydrolase</keyword>
<organism evidence="5 6">
    <name type="scientific">Agathobacter rectalis</name>
    <dbReference type="NCBI Taxonomy" id="39491"/>
    <lineage>
        <taxon>Bacteria</taxon>
        <taxon>Bacillati</taxon>
        <taxon>Bacillota</taxon>
        <taxon>Clostridia</taxon>
        <taxon>Lachnospirales</taxon>
        <taxon>Lachnospiraceae</taxon>
        <taxon>Agathobacter</taxon>
    </lineage>
</organism>
<dbReference type="EMBL" id="QRKN01000001">
    <property type="protein sequence ID" value="RHI25417.1"/>
    <property type="molecule type" value="Genomic_DNA"/>
</dbReference>
<evidence type="ECO:0000259" key="4">
    <source>
        <dbReference type="SMART" id="SM00479"/>
    </source>
</evidence>
<dbReference type="InterPro" id="IPR036397">
    <property type="entry name" value="RNaseH_sf"/>
</dbReference>
<gene>
    <name evidence="5" type="ORF">DW172_01620</name>
</gene>
<name>A0A414ZQC1_9FIRM</name>
<reference evidence="5 6" key="1">
    <citation type="submission" date="2018-08" db="EMBL/GenBank/DDBJ databases">
        <title>A genome reference for cultivated species of the human gut microbiota.</title>
        <authorList>
            <person name="Zou Y."/>
            <person name="Xue W."/>
            <person name="Luo G."/>
        </authorList>
    </citation>
    <scope>NUCLEOTIDE SEQUENCE [LARGE SCALE GENOMIC DNA]</scope>
    <source>
        <strain evidence="5 6">AM16-11</strain>
    </source>
</reference>
<sequence>MKLIATIDFETTGLKAGEDEVLQVSIIDENYNVLLNVYCRPNNKGSWEDAQAVHGITPLMVANELPFERYVPTVLDILSKADKVIAYNAAFEDSYLKAYGIEVDPEKWIDPMIMFAEIYGEWNERRGSYKWQSLTKCATYYGYEFKAHDSLEDVKATLYCYKKMEEDIERRKGKC</sequence>
<evidence type="ECO:0000313" key="6">
    <source>
        <dbReference type="Proteomes" id="UP000285865"/>
    </source>
</evidence>
<keyword evidence="3 5" id="KW-0269">Exonuclease</keyword>
<evidence type="ECO:0000313" key="5">
    <source>
        <dbReference type="EMBL" id="RHI25417.1"/>
    </source>
</evidence>
<evidence type="ECO:0000256" key="3">
    <source>
        <dbReference type="ARBA" id="ARBA00022839"/>
    </source>
</evidence>
<dbReference type="InterPro" id="IPR012337">
    <property type="entry name" value="RNaseH-like_sf"/>
</dbReference>
<dbReference type="Proteomes" id="UP000285865">
    <property type="component" value="Unassembled WGS sequence"/>
</dbReference>
<proteinExistence type="predicted"/>
<dbReference type="AlphaFoldDB" id="A0A414ZQC1"/>
<dbReference type="PANTHER" id="PTHR30231">
    <property type="entry name" value="DNA POLYMERASE III SUBUNIT EPSILON"/>
    <property type="match status" value="1"/>
</dbReference>
<accession>A0A414ZQC1</accession>
<dbReference type="PANTHER" id="PTHR30231:SF4">
    <property type="entry name" value="PROTEIN NEN2"/>
    <property type="match status" value="1"/>
</dbReference>
<evidence type="ECO:0000256" key="1">
    <source>
        <dbReference type="ARBA" id="ARBA00022722"/>
    </source>
</evidence>
<dbReference type="Pfam" id="PF00929">
    <property type="entry name" value="RNase_T"/>
    <property type="match status" value="1"/>
</dbReference>
<feature type="domain" description="Exonuclease" evidence="4">
    <location>
        <begin position="2"/>
        <end position="170"/>
    </location>
</feature>
<dbReference type="SMART" id="SM00479">
    <property type="entry name" value="EXOIII"/>
    <property type="match status" value="1"/>
</dbReference>
<dbReference type="Gene3D" id="3.30.420.10">
    <property type="entry name" value="Ribonuclease H-like superfamily/Ribonuclease H"/>
    <property type="match status" value="1"/>
</dbReference>
<dbReference type="SUPFAM" id="SSF53098">
    <property type="entry name" value="Ribonuclease H-like"/>
    <property type="match status" value="1"/>
</dbReference>
<evidence type="ECO:0000256" key="2">
    <source>
        <dbReference type="ARBA" id="ARBA00022801"/>
    </source>
</evidence>
<protein>
    <submittedName>
        <fullName evidence="5">3'-5' exonuclease</fullName>
    </submittedName>
</protein>
<dbReference type="GO" id="GO:0003676">
    <property type="term" value="F:nucleic acid binding"/>
    <property type="evidence" value="ECO:0007669"/>
    <property type="project" value="InterPro"/>
</dbReference>
<dbReference type="InterPro" id="IPR013520">
    <property type="entry name" value="Ribonucl_H"/>
</dbReference>
<comment type="caution">
    <text evidence="5">The sequence shown here is derived from an EMBL/GenBank/DDBJ whole genome shotgun (WGS) entry which is preliminary data.</text>
</comment>
<dbReference type="GO" id="GO:0008408">
    <property type="term" value="F:3'-5' exonuclease activity"/>
    <property type="evidence" value="ECO:0007669"/>
    <property type="project" value="TreeGrafter"/>
</dbReference>